<keyword evidence="1" id="KW-1133">Transmembrane helix</keyword>
<keyword evidence="1" id="KW-0472">Membrane</keyword>
<evidence type="ECO:0000256" key="1">
    <source>
        <dbReference type="SAM" id="Phobius"/>
    </source>
</evidence>
<comment type="caution">
    <text evidence="2">The sequence shown here is derived from an EMBL/GenBank/DDBJ whole genome shotgun (WGS) entry which is preliminary data.</text>
</comment>
<evidence type="ECO:0000313" key="3">
    <source>
        <dbReference type="Proteomes" id="UP000247903"/>
    </source>
</evidence>
<dbReference type="Proteomes" id="UP000247903">
    <property type="component" value="Unassembled WGS sequence"/>
</dbReference>
<protein>
    <submittedName>
        <fullName evidence="2">Uncharacterized protein</fullName>
    </submittedName>
</protein>
<proteinExistence type="predicted"/>
<feature type="transmembrane region" description="Helical" evidence="1">
    <location>
        <begin position="92"/>
        <end position="110"/>
    </location>
</feature>
<organism evidence="2 3">
    <name type="scientific">Flavobacterium cheongpyeongense</name>
    <dbReference type="NCBI Taxonomy" id="2212651"/>
    <lineage>
        <taxon>Bacteria</taxon>
        <taxon>Pseudomonadati</taxon>
        <taxon>Bacteroidota</taxon>
        <taxon>Flavobacteriia</taxon>
        <taxon>Flavobacteriales</taxon>
        <taxon>Flavobacteriaceae</taxon>
        <taxon>Flavobacterium</taxon>
    </lineage>
</organism>
<feature type="transmembrane region" description="Helical" evidence="1">
    <location>
        <begin position="64"/>
        <end position="86"/>
    </location>
</feature>
<sequence>MKILNCINIFLVGISIILIALGFITKESSGNLIGHGLMFTPIIGLFQVVSGVSLLFFDPKDNMLKWYLSGVCLFFFCWICNSNIIYMPILEFTQFALPPILAIYFSVLIYKKANI</sequence>
<gene>
    <name evidence="2" type="ORF">DMB65_04890</name>
</gene>
<keyword evidence="1" id="KW-0812">Transmembrane</keyword>
<name>A0A2V4BVK2_9FLAO</name>
<dbReference type="AlphaFoldDB" id="A0A2V4BVK2"/>
<feature type="transmembrane region" description="Helical" evidence="1">
    <location>
        <begin position="37"/>
        <end position="57"/>
    </location>
</feature>
<feature type="transmembrane region" description="Helical" evidence="1">
    <location>
        <begin position="7"/>
        <end position="25"/>
    </location>
</feature>
<reference evidence="2 3" key="1">
    <citation type="submission" date="2018-05" db="EMBL/GenBank/DDBJ databases">
        <title>Flavobacterium sp. strain IMCC34759, incomplete genome.</title>
        <authorList>
            <person name="Joung Y."/>
            <person name="Cho J."/>
        </authorList>
    </citation>
    <scope>NUCLEOTIDE SEQUENCE [LARGE SCALE GENOMIC DNA]</scope>
    <source>
        <strain evidence="2 3">IMCC34759</strain>
    </source>
</reference>
<dbReference type="OrthoDB" id="1364574at2"/>
<dbReference type="EMBL" id="QJHK01000003">
    <property type="protein sequence ID" value="PXY41903.1"/>
    <property type="molecule type" value="Genomic_DNA"/>
</dbReference>
<keyword evidence="3" id="KW-1185">Reference proteome</keyword>
<evidence type="ECO:0000313" key="2">
    <source>
        <dbReference type="EMBL" id="PXY41903.1"/>
    </source>
</evidence>
<accession>A0A2V4BVK2</accession>
<dbReference type="RefSeq" id="WP_110305557.1">
    <property type="nucleotide sequence ID" value="NZ_QJHK01000003.1"/>
</dbReference>